<evidence type="ECO:0000256" key="2">
    <source>
        <dbReference type="ARBA" id="ARBA00007495"/>
    </source>
</evidence>
<keyword evidence="7 9" id="KW-0326">Glycosidase</keyword>
<dbReference type="AlphaFoldDB" id="A0A948TA48"/>
<evidence type="ECO:0000256" key="10">
    <source>
        <dbReference type="SAM" id="SignalP"/>
    </source>
</evidence>
<dbReference type="Pfam" id="PF00331">
    <property type="entry name" value="Glyco_hydro_10"/>
    <property type="match status" value="2"/>
</dbReference>
<dbReference type="PRINTS" id="PR00134">
    <property type="entry name" value="GLHYDRLASE10"/>
</dbReference>
<proteinExistence type="inferred from homology"/>
<comment type="caution">
    <text evidence="12">The sequence shown here is derived from an EMBL/GenBank/DDBJ whole genome shotgun (WGS) entry which is preliminary data.</text>
</comment>
<evidence type="ECO:0000256" key="8">
    <source>
        <dbReference type="ARBA" id="ARBA00023326"/>
    </source>
</evidence>
<feature type="chain" id="PRO_5036955069" description="Beta-xylanase" evidence="10">
    <location>
        <begin position="22"/>
        <end position="721"/>
    </location>
</feature>
<evidence type="ECO:0000313" key="13">
    <source>
        <dbReference type="Proteomes" id="UP000783796"/>
    </source>
</evidence>
<evidence type="ECO:0000256" key="7">
    <source>
        <dbReference type="ARBA" id="ARBA00023295"/>
    </source>
</evidence>
<evidence type="ECO:0000259" key="11">
    <source>
        <dbReference type="SMART" id="SM00633"/>
    </source>
</evidence>
<feature type="domain" description="GH10" evidence="11">
    <location>
        <begin position="423"/>
        <end position="715"/>
    </location>
</feature>
<reference evidence="12" key="1">
    <citation type="journal article" date="2021" name="PeerJ">
        <title>Extensive microbial diversity within the chicken gut microbiome revealed by metagenomics and culture.</title>
        <authorList>
            <person name="Gilroy R."/>
            <person name="Ravi A."/>
            <person name="Getino M."/>
            <person name="Pursley I."/>
            <person name="Horton D.L."/>
            <person name="Alikhan N.F."/>
            <person name="Baker D."/>
            <person name="Gharbi K."/>
            <person name="Hall N."/>
            <person name="Watson M."/>
            <person name="Adriaenssens E.M."/>
            <person name="Foster-Nyarko E."/>
            <person name="Jarju S."/>
            <person name="Secka A."/>
            <person name="Antonio M."/>
            <person name="Oren A."/>
            <person name="Chaudhuri R.R."/>
            <person name="La Ragione R."/>
            <person name="Hildebrand F."/>
            <person name="Pallen M.J."/>
        </authorList>
    </citation>
    <scope>NUCLEOTIDE SEQUENCE</scope>
    <source>
        <strain evidence="12">G4-2901</strain>
    </source>
</reference>
<dbReference type="SUPFAM" id="SSF49785">
    <property type="entry name" value="Galactose-binding domain-like"/>
    <property type="match status" value="2"/>
</dbReference>
<sequence length="721" mass="79550">MKNKSLYISSLSMLLLMAACADEQIAEFKVEKPANIEQYEYLNAYDALKTYVDRTANPNFKLGIALGANDFVAGGQVHSLAISNFDEMTAGNEMKYASCVSDDGTMNFYNVTNFVNEAKAAGMTIYGHTLGWHSQQNIKYLNSLIADKEVVGDGSVTNKYAYQSDFEDGNPIGGWGNNSTLEVVNEGPDGSKCLKMTNPSVVNPWEAQAAIDLPFEGGQVYYLSFKVKGSVEGSMGASFQHSADYGGRGDFPSMNITTDWTEVLVSTTAQDGADRFLFNYGAYAGSIYIDDLAIYYESNAGEVAIPVSVIEDDYSSGTPIGGWGGHTSSVVDGVCVVENPSESQSWEKQLCYEVTTPFTNGTVYFLRLKIKGTKESSIGVGFQNPNGYIGCGDFPALQVTTDWKEVTISTACTGEGATRLLFNIGAYVGTLYFDDVCLYYEKSANAIPLTPEEKKDTLTWALDNWIKGMMEATGGYVTAWDLANETVSGADDDHDGIYDLQSAENGDPTANFYWPDYLGDIDYVRILESKTRKYFAEYGGNPSDLKLFINDFNLESWWDGNMKAKSLVEWIKRWEADGVTKIDGIGTQMHVSYILNEADQKAQEDAIVNMFKILAETGKLVKISELDMGIVDKAFGTGIKTENVTFEQQQKMAEFYTFIIRKYFEIIPAEQQYGITQWCATDSPADSGWRGGEPVGLWDLNYNRKPAYEGFVNGLRGTDVE</sequence>
<keyword evidence="8 9" id="KW-0624">Polysaccharide degradation</keyword>
<dbReference type="InterPro" id="IPR017853">
    <property type="entry name" value="GH"/>
</dbReference>
<dbReference type="GO" id="GO:0031176">
    <property type="term" value="F:endo-1,4-beta-xylanase activity"/>
    <property type="evidence" value="ECO:0007669"/>
    <property type="project" value="UniProtKB-EC"/>
</dbReference>
<dbReference type="PROSITE" id="PS51257">
    <property type="entry name" value="PROKAR_LIPOPROTEIN"/>
    <property type="match status" value="1"/>
</dbReference>
<evidence type="ECO:0000256" key="6">
    <source>
        <dbReference type="ARBA" id="ARBA00023277"/>
    </source>
</evidence>
<evidence type="ECO:0000256" key="3">
    <source>
        <dbReference type="ARBA" id="ARBA00022651"/>
    </source>
</evidence>
<accession>A0A948TA48</accession>
<evidence type="ECO:0000256" key="4">
    <source>
        <dbReference type="ARBA" id="ARBA00022729"/>
    </source>
</evidence>
<dbReference type="EMBL" id="JAHLFW010000030">
    <property type="protein sequence ID" value="MBU3837265.1"/>
    <property type="molecule type" value="Genomic_DNA"/>
</dbReference>
<name>A0A948TA48_9BACT</name>
<keyword evidence="6 9" id="KW-0119">Carbohydrate metabolism</keyword>
<dbReference type="Proteomes" id="UP000783796">
    <property type="component" value="Unassembled WGS sequence"/>
</dbReference>
<keyword evidence="4 10" id="KW-0732">Signal</keyword>
<evidence type="ECO:0000256" key="5">
    <source>
        <dbReference type="ARBA" id="ARBA00022801"/>
    </source>
</evidence>
<dbReference type="PANTHER" id="PTHR31490">
    <property type="entry name" value="GLYCOSYL HYDROLASE"/>
    <property type="match status" value="1"/>
</dbReference>
<feature type="signal peptide" evidence="10">
    <location>
        <begin position="1"/>
        <end position="21"/>
    </location>
</feature>
<evidence type="ECO:0000256" key="9">
    <source>
        <dbReference type="RuleBase" id="RU361174"/>
    </source>
</evidence>
<gene>
    <name evidence="12" type="ORF">H9777_02875</name>
</gene>
<dbReference type="SMART" id="SM00633">
    <property type="entry name" value="Glyco_10"/>
    <property type="match status" value="1"/>
</dbReference>
<dbReference type="EC" id="3.2.1.8" evidence="9"/>
<keyword evidence="3" id="KW-0858">Xylan degradation</keyword>
<dbReference type="PANTHER" id="PTHR31490:SF88">
    <property type="entry name" value="BETA-XYLANASE"/>
    <property type="match status" value="1"/>
</dbReference>
<reference evidence="12" key="2">
    <citation type="submission" date="2021-04" db="EMBL/GenBank/DDBJ databases">
        <authorList>
            <person name="Gilroy R."/>
        </authorList>
    </citation>
    <scope>NUCLEOTIDE SEQUENCE</scope>
    <source>
        <strain evidence="12">G4-2901</strain>
    </source>
</reference>
<evidence type="ECO:0000256" key="1">
    <source>
        <dbReference type="ARBA" id="ARBA00000681"/>
    </source>
</evidence>
<dbReference type="InterPro" id="IPR001000">
    <property type="entry name" value="GH10_dom"/>
</dbReference>
<dbReference type="GO" id="GO:0045493">
    <property type="term" value="P:xylan catabolic process"/>
    <property type="evidence" value="ECO:0007669"/>
    <property type="project" value="UniProtKB-KW"/>
</dbReference>
<evidence type="ECO:0000313" key="12">
    <source>
        <dbReference type="EMBL" id="MBU3837265.1"/>
    </source>
</evidence>
<dbReference type="InterPro" id="IPR008979">
    <property type="entry name" value="Galactose-bd-like_sf"/>
</dbReference>
<comment type="catalytic activity">
    <reaction evidence="1 9">
        <text>Endohydrolysis of (1-&gt;4)-beta-D-xylosidic linkages in xylans.</text>
        <dbReference type="EC" id="3.2.1.8"/>
    </reaction>
</comment>
<dbReference type="Gene3D" id="2.60.120.260">
    <property type="entry name" value="Galactose-binding domain-like"/>
    <property type="match status" value="2"/>
</dbReference>
<keyword evidence="5 9" id="KW-0378">Hydrolase</keyword>
<dbReference type="InterPro" id="IPR044846">
    <property type="entry name" value="GH10"/>
</dbReference>
<dbReference type="SUPFAM" id="SSF51445">
    <property type="entry name" value="(Trans)glycosidases"/>
    <property type="match status" value="1"/>
</dbReference>
<comment type="similarity">
    <text evidence="2 9">Belongs to the glycosyl hydrolase 10 (cellulase F) family.</text>
</comment>
<protein>
    <recommendedName>
        <fullName evidence="9">Beta-xylanase</fullName>
        <ecNumber evidence="9">3.2.1.8</ecNumber>
    </recommendedName>
</protein>
<dbReference type="Gene3D" id="3.20.20.80">
    <property type="entry name" value="Glycosidases"/>
    <property type="match status" value="2"/>
</dbReference>
<organism evidence="12 13">
    <name type="scientific">Candidatus Phocaeicola faecigallinarum</name>
    <dbReference type="NCBI Taxonomy" id="2838732"/>
    <lineage>
        <taxon>Bacteria</taxon>
        <taxon>Pseudomonadati</taxon>
        <taxon>Bacteroidota</taxon>
        <taxon>Bacteroidia</taxon>
        <taxon>Bacteroidales</taxon>
        <taxon>Bacteroidaceae</taxon>
        <taxon>Phocaeicola</taxon>
    </lineage>
</organism>